<protein>
    <submittedName>
        <fullName evidence="1">Uncharacterized protein</fullName>
    </submittedName>
</protein>
<keyword evidence="3" id="KW-1185">Reference proteome</keyword>
<sequence length="146" mass="16173">MEEALLQLASQTVVAVVNVHGLNAGSHREQIKKKWGRPRKYSTYGSMSLALTTISPTSTASPGSAVFSSLSVGQPNADCNNVESVVDFRYSNMKNVSEAVDCRKYNYSKLFTEQQTKQSPAAENEVFDETTKRNEISFTSILYEYA</sequence>
<evidence type="ECO:0000313" key="2">
    <source>
        <dbReference type="EMBL" id="PKU65044.1"/>
    </source>
</evidence>
<reference evidence="1" key="3">
    <citation type="submission" date="2017-11" db="EMBL/GenBank/DDBJ databases">
        <authorList>
            <person name="Han C.G."/>
        </authorList>
    </citation>
    <scope>NUCLEOTIDE SEQUENCE</scope>
    <source>
        <tissue evidence="1">The whole plant</tissue>
    </source>
</reference>
<dbReference type="AlphaFoldDB" id="A0A2I0VGE4"/>
<evidence type="ECO:0000313" key="3">
    <source>
        <dbReference type="Proteomes" id="UP000233837"/>
    </source>
</evidence>
<dbReference type="Proteomes" id="UP000233837">
    <property type="component" value="Unassembled WGS sequence"/>
</dbReference>
<evidence type="ECO:0000313" key="1">
    <source>
        <dbReference type="EMBL" id="PKU62482.1"/>
    </source>
</evidence>
<proteinExistence type="predicted"/>
<accession>A0A2I0VGE4</accession>
<gene>
    <name evidence="2" type="ORF">MA16_Dca004659</name>
    <name evidence="1" type="ORF">MA16_Dca028379</name>
</gene>
<reference evidence="1 3" key="2">
    <citation type="journal article" date="2017" name="Nature">
        <title>The Apostasia genome and the evolution of orchids.</title>
        <authorList>
            <person name="Zhang G.Q."/>
            <person name="Liu K.W."/>
            <person name="Li Z."/>
            <person name="Lohaus R."/>
            <person name="Hsiao Y.Y."/>
            <person name="Niu S.C."/>
            <person name="Wang J.Y."/>
            <person name="Lin Y.C."/>
            <person name="Xu Q."/>
            <person name="Chen L.J."/>
            <person name="Yoshida K."/>
            <person name="Fujiwara S."/>
            <person name="Wang Z.W."/>
            <person name="Zhang Y.Q."/>
            <person name="Mitsuda N."/>
            <person name="Wang M."/>
            <person name="Liu G.H."/>
            <person name="Pecoraro L."/>
            <person name="Huang H.X."/>
            <person name="Xiao X.J."/>
            <person name="Lin M."/>
            <person name="Wu X.Y."/>
            <person name="Wu W.L."/>
            <person name="Chen Y.Y."/>
            <person name="Chang S.B."/>
            <person name="Sakamoto S."/>
            <person name="Ohme-Takagi M."/>
            <person name="Yagi M."/>
            <person name="Zeng S.J."/>
            <person name="Shen C.Y."/>
            <person name="Yeh C.M."/>
            <person name="Luo Y.B."/>
            <person name="Tsai W.C."/>
            <person name="Van de Peer Y."/>
            <person name="Liu Z.J."/>
        </authorList>
    </citation>
    <scope>NUCLEOTIDE SEQUENCE [LARGE SCALE GENOMIC DNA]</scope>
    <source>
        <tissue evidence="1">The whole plant</tissue>
    </source>
</reference>
<dbReference type="EMBL" id="KZ503378">
    <property type="protein sequence ID" value="PKU65044.1"/>
    <property type="molecule type" value="Genomic_DNA"/>
</dbReference>
<dbReference type="EMBL" id="KZ504375">
    <property type="protein sequence ID" value="PKU62482.1"/>
    <property type="molecule type" value="Genomic_DNA"/>
</dbReference>
<name>A0A2I0VGE4_9ASPA</name>
<organism evidence="1 3">
    <name type="scientific">Dendrobium catenatum</name>
    <dbReference type="NCBI Taxonomy" id="906689"/>
    <lineage>
        <taxon>Eukaryota</taxon>
        <taxon>Viridiplantae</taxon>
        <taxon>Streptophyta</taxon>
        <taxon>Embryophyta</taxon>
        <taxon>Tracheophyta</taxon>
        <taxon>Spermatophyta</taxon>
        <taxon>Magnoliopsida</taxon>
        <taxon>Liliopsida</taxon>
        <taxon>Asparagales</taxon>
        <taxon>Orchidaceae</taxon>
        <taxon>Epidendroideae</taxon>
        <taxon>Malaxideae</taxon>
        <taxon>Dendrobiinae</taxon>
        <taxon>Dendrobium</taxon>
    </lineage>
</organism>
<reference evidence="1 3" key="1">
    <citation type="journal article" date="2016" name="Sci. Rep.">
        <title>The Dendrobium catenatum Lindl. genome sequence provides insights into polysaccharide synthase, floral development and adaptive evolution.</title>
        <authorList>
            <person name="Zhang G.Q."/>
            <person name="Xu Q."/>
            <person name="Bian C."/>
            <person name="Tsai W.C."/>
            <person name="Yeh C.M."/>
            <person name="Liu K.W."/>
            <person name="Yoshida K."/>
            <person name="Zhang L.S."/>
            <person name="Chang S.B."/>
            <person name="Chen F."/>
            <person name="Shi Y."/>
            <person name="Su Y.Y."/>
            <person name="Zhang Y.Q."/>
            <person name="Chen L.J."/>
            <person name="Yin Y."/>
            <person name="Lin M."/>
            <person name="Huang H."/>
            <person name="Deng H."/>
            <person name="Wang Z.W."/>
            <person name="Zhu S.L."/>
            <person name="Zhao X."/>
            <person name="Deng C."/>
            <person name="Niu S.C."/>
            <person name="Huang J."/>
            <person name="Wang M."/>
            <person name="Liu G.H."/>
            <person name="Yang H.J."/>
            <person name="Xiao X.J."/>
            <person name="Hsiao Y.Y."/>
            <person name="Wu W.L."/>
            <person name="Chen Y.Y."/>
            <person name="Mitsuda N."/>
            <person name="Ohme-Takagi M."/>
            <person name="Luo Y.B."/>
            <person name="Van de Peer Y."/>
            <person name="Liu Z.J."/>
        </authorList>
    </citation>
    <scope>NUCLEOTIDE SEQUENCE [LARGE SCALE GENOMIC DNA]</scope>
    <source>
        <tissue evidence="1">The whole plant</tissue>
    </source>
</reference>